<dbReference type="Pfam" id="PF07584">
    <property type="entry name" value="BatA"/>
    <property type="match status" value="1"/>
</dbReference>
<dbReference type="InterPro" id="IPR036465">
    <property type="entry name" value="vWFA_dom_sf"/>
</dbReference>
<dbReference type="Proteomes" id="UP000435357">
    <property type="component" value="Unassembled WGS sequence"/>
</dbReference>
<dbReference type="EMBL" id="WACR01000002">
    <property type="protein sequence ID" value="KAB1065744.1"/>
    <property type="molecule type" value="Genomic_DNA"/>
</dbReference>
<dbReference type="SMART" id="SM00327">
    <property type="entry name" value="VWA"/>
    <property type="match status" value="1"/>
</dbReference>
<dbReference type="InterPro" id="IPR033881">
    <property type="entry name" value="vWA_BatA_type"/>
</dbReference>
<dbReference type="CDD" id="cd01467">
    <property type="entry name" value="vWA_BatA_type"/>
    <property type="match status" value="1"/>
</dbReference>
<evidence type="ECO:0000256" key="2">
    <source>
        <dbReference type="ARBA" id="ARBA00022692"/>
    </source>
</evidence>
<dbReference type="OrthoDB" id="6206554at2"/>
<dbReference type="PROSITE" id="PS50234">
    <property type="entry name" value="VWFA"/>
    <property type="match status" value="1"/>
</dbReference>
<dbReference type="SUPFAM" id="SSF53300">
    <property type="entry name" value="vWA-like"/>
    <property type="match status" value="1"/>
</dbReference>
<dbReference type="PRINTS" id="PR00453">
    <property type="entry name" value="VWFADOMAIN"/>
</dbReference>
<keyword evidence="2 5" id="KW-0812">Transmembrane</keyword>
<proteinExistence type="predicted"/>
<evidence type="ECO:0000259" key="6">
    <source>
        <dbReference type="PROSITE" id="PS50234"/>
    </source>
</evidence>
<evidence type="ECO:0000313" key="7">
    <source>
        <dbReference type="EMBL" id="KAB1065744.1"/>
    </source>
</evidence>
<keyword evidence="8" id="KW-1185">Reference proteome</keyword>
<dbReference type="PANTHER" id="PTHR22550:SF5">
    <property type="entry name" value="LEUCINE ZIPPER PROTEIN 4"/>
    <property type="match status" value="1"/>
</dbReference>
<dbReference type="PANTHER" id="PTHR22550">
    <property type="entry name" value="SPORE GERMINATION PROTEIN"/>
    <property type="match status" value="1"/>
</dbReference>
<organism evidence="7 8">
    <name type="scientific">Salibacter halophilus</name>
    <dbReference type="NCBI Taxonomy" id="1803916"/>
    <lineage>
        <taxon>Bacteria</taxon>
        <taxon>Pseudomonadati</taxon>
        <taxon>Bacteroidota</taxon>
        <taxon>Flavobacteriia</taxon>
        <taxon>Flavobacteriales</taxon>
        <taxon>Salibacteraceae</taxon>
        <taxon>Salibacter</taxon>
    </lineage>
</organism>
<feature type="transmembrane region" description="Helical" evidence="5">
    <location>
        <begin position="7"/>
        <end position="24"/>
    </location>
</feature>
<keyword evidence="4 5" id="KW-0472">Membrane</keyword>
<comment type="caution">
    <text evidence="7">The sequence shown here is derived from an EMBL/GenBank/DDBJ whole genome shotgun (WGS) entry which is preliminary data.</text>
</comment>
<keyword evidence="1" id="KW-1003">Cell membrane</keyword>
<reference evidence="7 8" key="1">
    <citation type="submission" date="2019-09" db="EMBL/GenBank/DDBJ databases">
        <title>Genomes of Cryomorphaceae.</title>
        <authorList>
            <person name="Bowman J.P."/>
        </authorList>
    </citation>
    <scope>NUCLEOTIDE SEQUENCE [LARGE SCALE GENOMIC DNA]</scope>
    <source>
        <strain evidence="7 8">KCTC 52047</strain>
    </source>
</reference>
<dbReference type="InterPro" id="IPR002035">
    <property type="entry name" value="VWF_A"/>
</dbReference>
<feature type="transmembrane region" description="Helical" evidence="5">
    <location>
        <begin position="301"/>
        <end position="318"/>
    </location>
</feature>
<dbReference type="InterPro" id="IPR050768">
    <property type="entry name" value="UPF0353/GerABKA_families"/>
</dbReference>
<feature type="transmembrane region" description="Helical" evidence="5">
    <location>
        <begin position="50"/>
        <end position="71"/>
    </location>
</feature>
<dbReference type="InterPro" id="IPR024163">
    <property type="entry name" value="Aerotolerance_reg_N"/>
</dbReference>
<evidence type="ECO:0000256" key="1">
    <source>
        <dbReference type="ARBA" id="ARBA00022475"/>
    </source>
</evidence>
<feature type="domain" description="VWFA" evidence="6">
    <location>
        <begin position="88"/>
        <end position="281"/>
    </location>
</feature>
<protein>
    <submittedName>
        <fullName evidence="7">VWA domain-containing protein</fullName>
    </submittedName>
</protein>
<evidence type="ECO:0000313" key="8">
    <source>
        <dbReference type="Proteomes" id="UP000435357"/>
    </source>
</evidence>
<sequence>MVFAHKELFWLLAIIPLLVAWYIFKQVRKQTQVTYSTASFLPKTQSLKPILRHVMFGLQMIAIGLLITAMARPQSSTSSQEVSTKGIDIVLAMDISGSMRAKDFDPNRLEAARGLALDFVEGRKTDRIGLVVFAGEAFTQCPLTTDHSVLKNLFQDIEFGMIEDGTAMGSGLATAVNRLNESKAKSKVVILLTDGVNNSGNIPPLTAAEIAETYGIKVYTIGVGTNGKAPMPVQTITGQTVFRKTDVYIDEGTLTQVAEQTGGKYFRATDNESLKKIYNKIDELEKTEIEVKEYRKRKEEFYPYAAASGILLVLSFLVQHTTLKSIV</sequence>
<dbReference type="AlphaFoldDB" id="A0A6N6M745"/>
<evidence type="ECO:0000256" key="5">
    <source>
        <dbReference type="SAM" id="Phobius"/>
    </source>
</evidence>
<evidence type="ECO:0000256" key="4">
    <source>
        <dbReference type="ARBA" id="ARBA00023136"/>
    </source>
</evidence>
<name>A0A6N6M745_9FLAO</name>
<accession>A0A6N6M745</accession>
<dbReference type="Gene3D" id="3.40.50.410">
    <property type="entry name" value="von Willebrand factor, type A domain"/>
    <property type="match status" value="1"/>
</dbReference>
<dbReference type="Pfam" id="PF00092">
    <property type="entry name" value="VWA"/>
    <property type="match status" value="1"/>
</dbReference>
<gene>
    <name evidence="7" type="ORF">F3059_02285</name>
</gene>
<evidence type="ECO:0000256" key="3">
    <source>
        <dbReference type="ARBA" id="ARBA00022989"/>
    </source>
</evidence>
<keyword evidence="3 5" id="KW-1133">Transmembrane helix</keyword>